<evidence type="ECO:0000256" key="5">
    <source>
        <dbReference type="ARBA" id="ARBA00047491"/>
    </source>
</evidence>
<evidence type="ECO:0000256" key="9">
    <source>
        <dbReference type="ARBA" id="ARBA00049266"/>
    </source>
</evidence>
<accession>A0A5K3G5I2</accession>
<name>A0A5K3G5I2_MESCO</name>
<evidence type="ECO:0000313" key="12">
    <source>
        <dbReference type="WBParaSite" id="MCU_013530-RB"/>
    </source>
</evidence>
<dbReference type="Gene3D" id="3.40.630.30">
    <property type="match status" value="1"/>
</dbReference>
<reference evidence="12" key="1">
    <citation type="submission" date="2019-11" db="UniProtKB">
        <authorList>
            <consortium name="WormBaseParasite"/>
        </authorList>
    </citation>
    <scope>IDENTIFICATION</scope>
</reference>
<dbReference type="GO" id="GO:0031415">
    <property type="term" value="C:NatA complex"/>
    <property type="evidence" value="ECO:0007669"/>
    <property type="project" value="InterPro"/>
</dbReference>
<evidence type="ECO:0000256" key="10">
    <source>
        <dbReference type="ARBA" id="ARBA00049434"/>
    </source>
</evidence>
<evidence type="ECO:0000256" key="8">
    <source>
        <dbReference type="ARBA" id="ARBA00048236"/>
    </source>
</evidence>
<keyword evidence="2" id="KW-0012">Acyltransferase</keyword>
<evidence type="ECO:0000256" key="7">
    <source>
        <dbReference type="ARBA" id="ARBA00047954"/>
    </source>
</evidence>
<dbReference type="FunFam" id="3.40.630.30:FF:000101">
    <property type="entry name" value="N-alpha-acetyltransferase 10"/>
    <property type="match status" value="1"/>
</dbReference>
<comment type="catalytic activity">
    <reaction evidence="8">
        <text>N-terminal L-alanyl-[protein] + acetyl-CoA = N-terminal N(alpha)-acetyl-L-alanyl-[protein] + CoA + H(+)</text>
        <dbReference type="Rhea" id="RHEA:50500"/>
        <dbReference type="Rhea" id="RHEA-COMP:12701"/>
        <dbReference type="Rhea" id="RHEA-COMP:12702"/>
        <dbReference type="ChEBI" id="CHEBI:15378"/>
        <dbReference type="ChEBI" id="CHEBI:57287"/>
        <dbReference type="ChEBI" id="CHEBI:57288"/>
        <dbReference type="ChEBI" id="CHEBI:64718"/>
        <dbReference type="ChEBI" id="CHEBI:83683"/>
        <dbReference type="EC" id="2.3.1.255"/>
    </reaction>
</comment>
<keyword evidence="1" id="KW-0808">Transferase</keyword>
<proteinExistence type="inferred from homology"/>
<dbReference type="GO" id="GO:1990190">
    <property type="term" value="F:protein-N-terminal-glutamate acetyltransferase activity"/>
    <property type="evidence" value="ECO:0007669"/>
    <property type="project" value="TreeGrafter"/>
</dbReference>
<evidence type="ECO:0000259" key="11">
    <source>
        <dbReference type="PROSITE" id="PS51186"/>
    </source>
</evidence>
<comment type="catalytic activity">
    <reaction evidence="10">
        <text>N-terminal L-threonyl-[protein] + acetyl-CoA = N-terminal N(alpha)-acetyl-L-threonyl-[protein] + CoA + H(+)</text>
        <dbReference type="Rhea" id="RHEA:50516"/>
        <dbReference type="Rhea" id="RHEA-COMP:12709"/>
        <dbReference type="Rhea" id="RHEA-COMP:12710"/>
        <dbReference type="ChEBI" id="CHEBI:15378"/>
        <dbReference type="ChEBI" id="CHEBI:57287"/>
        <dbReference type="ChEBI" id="CHEBI:57288"/>
        <dbReference type="ChEBI" id="CHEBI:64739"/>
        <dbReference type="ChEBI" id="CHEBI:133375"/>
        <dbReference type="EC" id="2.3.1.255"/>
    </reaction>
</comment>
<evidence type="ECO:0000256" key="4">
    <source>
        <dbReference type="ARBA" id="ARBA00026110"/>
    </source>
</evidence>
<comment type="similarity">
    <text evidence="3">Belongs to the acetyltransferase family. ARD1 subfamily.</text>
</comment>
<dbReference type="PANTHER" id="PTHR23091">
    <property type="entry name" value="N-TERMINAL ACETYLTRANSFERASE"/>
    <property type="match status" value="1"/>
</dbReference>
<comment type="catalytic activity">
    <reaction evidence="9">
        <text>N-terminal L-cysteinyl-[protein] + acetyl-CoA = N-terminal N(alpha)-acetyl-L-cysteinyl-[protein] + CoA + H(+)</text>
        <dbReference type="Rhea" id="RHEA:50512"/>
        <dbReference type="Rhea" id="RHEA-COMP:12707"/>
        <dbReference type="Rhea" id="RHEA-COMP:12708"/>
        <dbReference type="ChEBI" id="CHEBI:15378"/>
        <dbReference type="ChEBI" id="CHEBI:57287"/>
        <dbReference type="ChEBI" id="CHEBI:57288"/>
        <dbReference type="ChEBI" id="CHEBI:65250"/>
        <dbReference type="ChEBI" id="CHEBI:133372"/>
        <dbReference type="EC" id="2.3.1.255"/>
    </reaction>
</comment>
<dbReference type="PROSITE" id="PS51186">
    <property type="entry name" value="GNAT"/>
    <property type="match status" value="1"/>
</dbReference>
<sequence length="172" mass="19978">MNIRNARPDDLLSMRDCNLDCLPENYVMKYYFYHGLSWPQLSYIAEEADGEIVGYVLAKMEEDPDDLPYGHITSLAVKRSHRRLGLARTLMNLASRAMVENFQARYVSLHVRKSNRAALTLYKKNLGFQAYEIEPKYYADGEDAYAMKKDLKSFWDQYGPSDVPFKAVKEKK</sequence>
<evidence type="ECO:0000256" key="3">
    <source>
        <dbReference type="ARBA" id="ARBA00025786"/>
    </source>
</evidence>
<dbReference type="AlphaFoldDB" id="A0A5K3G5I2"/>
<dbReference type="GO" id="GO:1990189">
    <property type="term" value="F:protein N-terminal-serine acetyltransferase activity"/>
    <property type="evidence" value="ECO:0007669"/>
    <property type="project" value="TreeGrafter"/>
</dbReference>
<dbReference type="InterPro" id="IPR016181">
    <property type="entry name" value="Acyl_CoA_acyltransferase"/>
</dbReference>
<dbReference type="InterPro" id="IPR045047">
    <property type="entry name" value="Ard1-like"/>
</dbReference>
<comment type="catalytic activity">
    <reaction evidence="5">
        <text>N-terminal L-seryl-[protein] + acetyl-CoA = N-terminal N(alpha)-acetyl-L-seryl-[protein] + CoA + H(+)</text>
        <dbReference type="Rhea" id="RHEA:50504"/>
        <dbReference type="Rhea" id="RHEA-COMP:12703"/>
        <dbReference type="Rhea" id="RHEA-COMP:12704"/>
        <dbReference type="ChEBI" id="CHEBI:15378"/>
        <dbReference type="ChEBI" id="CHEBI:57287"/>
        <dbReference type="ChEBI" id="CHEBI:57288"/>
        <dbReference type="ChEBI" id="CHEBI:64738"/>
        <dbReference type="ChEBI" id="CHEBI:83690"/>
        <dbReference type="EC" id="2.3.1.255"/>
    </reaction>
</comment>
<dbReference type="PANTHER" id="PTHR23091:SF4">
    <property type="entry name" value="N-TERMINAL AMINO-ACID N(ALPHA)-ACETYLTRANSFERASE NATA"/>
    <property type="match status" value="1"/>
</dbReference>
<evidence type="ECO:0000256" key="6">
    <source>
        <dbReference type="ARBA" id="ARBA00047805"/>
    </source>
</evidence>
<dbReference type="WBParaSite" id="MCU_013530-RB">
    <property type="protein sequence ID" value="MCU_013530-RB"/>
    <property type="gene ID" value="MCU_013530"/>
</dbReference>
<dbReference type="InterPro" id="IPR000182">
    <property type="entry name" value="GNAT_dom"/>
</dbReference>
<comment type="catalytic activity">
    <reaction evidence="7">
        <text>N-terminal glycyl-[protein] + acetyl-CoA = N-terminal N(alpha)-acetylglycyl-[protein] + CoA + H(+)</text>
        <dbReference type="Rhea" id="RHEA:50496"/>
        <dbReference type="Rhea" id="RHEA-COMP:12666"/>
        <dbReference type="Rhea" id="RHEA-COMP:12700"/>
        <dbReference type="ChEBI" id="CHEBI:15378"/>
        <dbReference type="ChEBI" id="CHEBI:57287"/>
        <dbReference type="ChEBI" id="CHEBI:57288"/>
        <dbReference type="ChEBI" id="CHEBI:64723"/>
        <dbReference type="ChEBI" id="CHEBI:133369"/>
        <dbReference type="EC" id="2.3.1.255"/>
    </reaction>
</comment>
<dbReference type="CDD" id="cd04301">
    <property type="entry name" value="NAT_SF"/>
    <property type="match status" value="1"/>
</dbReference>
<evidence type="ECO:0000256" key="2">
    <source>
        <dbReference type="ARBA" id="ARBA00023315"/>
    </source>
</evidence>
<dbReference type="EC" id="2.3.1.255" evidence="4"/>
<protein>
    <recommendedName>
        <fullName evidence="4">N-terminal amino-acid N(alpha)-acetyltransferase NatA</fullName>
        <ecNumber evidence="4">2.3.1.255</ecNumber>
    </recommendedName>
</protein>
<organism evidence="12">
    <name type="scientific">Mesocestoides corti</name>
    <name type="common">Flatworm</name>
    <dbReference type="NCBI Taxonomy" id="53468"/>
    <lineage>
        <taxon>Eukaryota</taxon>
        <taxon>Metazoa</taxon>
        <taxon>Spiralia</taxon>
        <taxon>Lophotrochozoa</taxon>
        <taxon>Platyhelminthes</taxon>
        <taxon>Cestoda</taxon>
        <taxon>Eucestoda</taxon>
        <taxon>Cyclophyllidea</taxon>
        <taxon>Mesocestoididae</taxon>
        <taxon>Mesocestoides</taxon>
    </lineage>
</organism>
<evidence type="ECO:0000256" key="1">
    <source>
        <dbReference type="ARBA" id="ARBA00022679"/>
    </source>
</evidence>
<feature type="domain" description="N-acetyltransferase" evidence="11">
    <location>
        <begin position="1"/>
        <end position="152"/>
    </location>
</feature>
<comment type="catalytic activity">
    <reaction evidence="6">
        <text>N-terminal L-valyl-[protein] + acetyl-CoA = N-terminal N(alpha)-acetyl-L-valyl-[protein] + CoA + H(+)</text>
        <dbReference type="Rhea" id="RHEA:50508"/>
        <dbReference type="Rhea" id="RHEA-COMP:12705"/>
        <dbReference type="Rhea" id="RHEA-COMP:12706"/>
        <dbReference type="ChEBI" id="CHEBI:15378"/>
        <dbReference type="ChEBI" id="CHEBI:57287"/>
        <dbReference type="ChEBI" id="CHEBI:57288"/>
        <dbReference type="ChEBI" id="CHEBI:64741"/>
        <dbReference type="ChEBI" id="CHEBI:133371"/>
        <dbReference type="EC" id="2.3.1.255"/>
    </reaction>
</comment>
<dbReference type="Pfam" id="PF00583">
    <property type="entry name" value="Acetyltransf_1"/>
    <property type="match status" value="1"/>
</dbReference>
<dbReference type="SUPFAM" id="SSF55729">
    <property type="entry name" value="Acyl-CoA N-acyltransferases (Nat)"/>
    <property type="match status" value="1"/>
</dbReference>